<dbReference type="AlphaFoldDB" id="A0AAE0WAW0"/>
<dbReference type="PANTHER" id="PTHR46276:SF1">
    <property type="entry name" value="E3 UBIQUITIN-PROTEIN LIGASE UBR5"/>
    <property type="match status" value="1"/>
</dbReference>
<comment type="caution">
    <text evidence="3">The sequence shown here is derived from an EMBL/GenBank/DDBJ whole genome shotgun (WGS) entry which is preliminary data.</text>
</comment>
<organism evidence="3 4">
    <name type="scientific">Potamilus streckersoni</name>
    <dbReference type="NCBI Taxonomy" id="2493646"/>
    <lineage>
        <taxon>Eukaryota</taxon>
        <taxon>Metazoa</taxon>
        <taxon>Spiralia</taxon>
        <taxon>Lophotrochozoa</taxon>
        <taxon>Mollusca</taxon>
        <taxon>Bivalvia</taxon>
        <taxon>Autobranchia</taxon>
        <taxon>Heteroconchia</taxon>
        <taxon>Palaeoheterodonta</taxon>
        <taxon>Unionida</taxon>
        <taxon>Unionoidea</taxon>
        <taxon>Unionidae</taxon>
        <taxon>Ambleminae</taxon>
        <taxon>Lampsilini</taxon>
        <taxon>Potamilus</taxon>
    </lineage>
</organism>
<dbReference type="PROSITE" id="PS51309">
    <property type="entry name" value="PABC"/>
    <property type="match status" value="1"/>
</dbReference>
<dbReference type="InterPro" id="IPR036053">
    <property type="entry name" value="PABP-dom"/>
</dbReference>
<dbReference type="Proteomes" id="UP001195483">
    <property type="component" value="Unassembled WGS sequence"/>
</dbReference>
<reference evidence="3" key="1">
    <citation type="journal article" date="2021" name="Genome Biol. Evol.">
        <title>A High-Quality Reference Genome for a Parasitic Bivalve with Doubly Uniparental Inheritance (Bivalvia: Unionida).</title>
        <authorList>
            <person name="Smith C.H."/>
        </authorList>
    </citation>
    <scope>NUCLEOTIDE SEQUENCE</scope>
    <source>
        <strain evidence="3">CHS0354</strain>
    </source>
</reference>
<protein>
    <recommendedName>
        <fullName evidence="2">PABC domain-containing protein</fullName>
    </recommendedName>
</protein>
<dbReference type="InterPro" id="IPR002004">
    <property type="entry name" value="PABP_HYD_C"/>
</dbReference>
<accession>A0AAE0WAW0</accession>
<feature type="region of interest" description="Disordered" evidence="1">
    <location>
        <begin position="133"/>
        <end position="168"/>
    </location>
</feature>
<feature type="compositionally biased region" description="Polar residues" evidence="1">
    <location>
        <begin position="140"/>
        <end position="163"/>
    </location>
</feature>
<dbReference type="GO" id="GO:0005634">
    <property type="term" value="C:nucleus"/>
    <property type="evidence" value="ECO:0007669"/>
    <property type="project" value="TreeGrafter"/>
</dbReference>
<dbReference type="Gene3D" id="1.10.1900.10">
    <property type="entry name" value="c-terminal domain of poly(a) binding protein"/>
    <property type="match status" value="1"/>
</dbReference>
<dbReference type="SUPFAM" id="SSF63570">
    <property type="entry name" value="PABC (PABP) domain"/>
    <property type="match status" value="1"/>
</dbReference>
<dbReference type="Pfam" id="PF00658">
    <property type="entry name" value="MLLE"/>
    <property type="match status" value="1"/>
</dbReference>
<dbReference type="FunFam" id="1.10.1900.10:FF:000001">
    <property type="entry name" value="Polyadenylate-binding protein"/>
    <property type="match status" value="1"/>
</dbReference>
<dbReference type="GO" id="GO:0005737">
    <property type="term" value="C:cytoplasm"/>
    <property type="evidence" value="ECO:0007669"/>
    <property type="project" value="TreeGrafter"/>
</dbReference>
<dbReference type="SMART" id="SM00517">
    <property type="entry name" value="PolyA"/>
    <property type="match status" value="1"/>
</dbReference>
<reference evidence="3" key="3">
    <citation type="submission" date="2023-05" db="EMBL/GenBank/DDBJ databases">
        <authorList>
            <person name="Smith C.H."/>
        </authorList>
    </citation>
    <scope>NUCLEOTIDE SEQUENCE</scope>
    <source>
        <strain evidence="3">CHS0354</strain>
        <tissue evidence="3">Mantle</tissue>
    </source>
</reference>
<evidence type="ECO:0000259" key="2">
    <source>
        <dbReference type="PROSITE" id="PS51309"/>
    </source>
</evidence>
<evidence type="ECO:0000313" key="4">
    <source>
        <dbReference type="Proteomes" id="UP001195483"/>
    </source>
</evidence>
<dbReference type="EMBL" id="JAEAOA010000902">
    <property type="protein sequence ID" value="KAK3606690.1"/>
    <property type="molecule type" value="Genomic_DNA"/>
</dbReference>
<dbReference type="GO" id="GO:0034450">
    <property type="term" value="F:ubiquitin-ubiquitin ligase activity"/>
    <property type="evidence" value="ECO:0007669"/>
    <property type="project" value="TreeGrafter"/>
</dbReference>
<dbReference type="GO" id="GO:0000209">
    <property type="term" value="P:protein polyubiquitination"/>
    <property type="evidence" value="ECO:0007669"/>
    <property type="project" value="TreeGrafter"/>
</dbReference>
<reference evidence="3" key="2">
    <citation type="journal article" date="2021" name="Genome Biol. Evol.">
        <title>Developing a high-quality reference genome for a parasitic bivalve with doubly uniparental inheritance (Bivalvia: Unionida).</title>
        <authorList>
            <person name="Smith C.H."/>
        </authorList>
    </citation>
    <scope>NUCLEOTIDE SEQUENCE</scope>
    <source>
        <strain evidence="3">CHS0354</strain>
        <tissue evidence="3">Mantle</tissue>
    </source>
</reference>
<dbReference type="GO" id="GO:0003723">
    <property type="term" value="F:RNA binding"/>
    <property type="evidence" value="ECO:0007669"/>
    <property type="project" value="InterPro"/>
</dbReference>
<name>A0AAE0WAW0_9BIVA</name>
<feature type="domain" description="PABC" evidence="2">
    <location>
        <begin position="178"/>
        <end position="255"/>
    </location>
</feature>
<keyword evidence="4" id="KW-1185">Reference proteome</keyword>
<gene>
    <name evidence="3" type="ORF">CHS0354_014761</name>
</gene>
<dbReference type="PANTHER" id="PTHR46276">
    <property type="entry name" value="E3 UBIQUITIN-PROTEIN LIGASE UBR5"/>
    <property type="match status" value="1"/>
</dbReference>
<evidence type="ECO:0000256" key="1">
    <source>
        <dbReference type="SAM" id="MobiDB-lite"/>
    </source>
</evidence>
<dbReference type="GO" id="GO:0090263">
    <property type="term" value="P:positive regulation of canonical Wnt signaling pathway"/>
    <property type="evidence" value="ECO:0007669"/>
    <property type="project" value="TreeGrafter"/>
</dbReference>
<evidence type="ECO:0000313" key="3">
    <source>
        <dbReference type="EMBL" id="KAK3606690.1"/>
    </source>
</evidence>
<proteinExistence type="predicted"/>
<sequence>MCSSVNQNAQTLIEKGTHFEIIKKGPDLERSISEAISMTDPTPSPSLVKKMFVPTEIEPSVLISLLGIMQDVTDVRHTTGGFQNMPAGAQVKPARPAGTAQTNMRPRANVRVITGQNTAQPRFAMLVIQSNVQGRPASASMPTQQRPPDKQSQQPPMSTVQQDQQREVPPQIEVIHDQEPLTSHMLASAPPEEQKQMLGDRLFPLIQCMHPDLAGKITGMLLEIDNSDLLCMLQSSESLKAKVDEAVVVIQAHQAKEALKSSY</sequence>